<dbReference type="KEGG" id="sgd:ELQ87_05840"/>
<accession>A0A3S9Z859</accession>
<dbReference type="Gene3D" id="2.60.120.10">
    <property type="entry name" value="Jelly Rolls"/>
    <property type="match status" value="1"/>
</dbReference>
<gene>
    <name evidence="2" type="ORF">DDJ31_33515</name>
    <name evidence="1" type="ORF">ELQ87_05840</name>
</gene>
<dbReference type="InterPro" id="IPR018490">
    <property type="entry name" value="cNMP-bd_dom_sf"/>
</dbReference>
<reference evidence="2 4" key="1">
    <citation type="submission" date="2018-04" db="EMBL/GenBank/DDBJ databases">
        <title>Complete genome sequences of Streptomyces griseoviridis K61 and characterization of antagonistic properties of biological control agents.</title>
        <authorList>
            <person name="Mariita R.M."/>
            <person name="Sello J.K."/>
        </authorList>
    </citation>
    <scope>NUCLEOTIDE SEQUENCE [LARGE SCALE GENOMIC DNA]</scope>
    <source>
        <strain evidence="2 4">K61</strain>
    </source>
</reference>
<evidence type="ECO:0000313" key="1">
    <source>
        <dbReference type="EMBL" id="AZS83867.1"/>
    </source>
</evidence>
<dbReference type="Proteomes" id="UP000501753">
    <property type="component" value="Chromosome"/>
</dbReference>
<proteinExistence type="predicted"/>
<dbReference type="RefSeq" id="WP_127176775.1">
    <property type="nucleotide sequence ID" value="NZ_CP029078.1"/>
</dbReference>
<reference evidence="1 3" key="2">
    <citation type="submission" date="2018-12" db="EMBL/GenBank/DDBJ databases">
        <title>Streptomyces griseoviridis F1-27 complete genome.</title>
        <authorList>
            <person name="Mariita R.M."/>
            <person name="Sello J.K."/>
        </authorList>
    </citation>
    <scope>NUCLEOTIDE SEQUENCE [LARGE SCALE GENOMIC DNA]</scope>
    <source>
        <strain evidence="1 3">F1-27</strain>
    </source>
</reference>
<protein>
    <submittedName>
        <fullName evidence="1">Crp/Fnr family transcriptional regulator</fullName>
    </submittedName>
</protein>
<dbReference type="EMBL" id="CP029078">
    <property type="protein sequence ID" value="QCN89280.1"/>
    <property type="molecule type" value="Genomic_DNA"/>
</dbReference>
<evidence type="ECO:0000313" key="3">
    <source>
        <dbReference type="Proteomes" id="UP000271291"/>
    </source>
</evidence>
<keyword evidence="4" id="KW-1185">Reference proteome</keyword>
<organism evidence="1 3">
    <name type="scientific">Streptomyces griseoviridis</name>
    <dbReference type="NCBI Taxonomy" id="45398"/>
    <lineage>
        <taxon>Bacteria</taxon>
        <taxon>Bacillati</taxon>
        <taxon>Actinomycetota</taxon>
        <taxon>Actinomycetes</taxon>
        <taxon>Kitasatosporales</taxon>
        <taxon>Streptomycetaceae</taxon>
        <taxon>Streptomyces</taxon>
    </lineage>
</organism>
<evidence type="ECO:0000313" key="4">
    <source>
        <dbReference type="Proteomes" id="UP000501753"/>
    </source>
</evidence>
<name>A0A3S9Z859_STRGD</name>
<dbReference type="InterPro" id="IPR014710">
    <property type="entry name" value="RmlC-like_jellyroll"/>
</dbReference>
<dbReference type="EMBL" id="CP034687">
    <property type="protein sequence ID" value="AZS83867.1"/>
    <property type="molecule type" value="Genomic_DNA"/>
</dbReference>
<evidence type="ECO:0000313" key="2">
    <source>
        <dbReference type="EMBL" id="QCN89280.1"/>
    </source>
</evidence>
<sequence>MVPDIGAFRTGDVLKGVQTMPARSFLAHLPPELWPLLVGFWGPVSRVYQREETLPTGPRDSDVHIVLGGCVRQDRFPFAADDDPDDGGGSGPRITRFRGVGQLLGEAKLIEEHAAVRTTCLTTTWVMSCSATRMMAFLTRHPHSERALLRSLEDRNRDDEMVYGTVTRTPMERVGGLLAHLARIAGTTDPAQPGHISVLGLSQRDLAEALLMGVSTVEAAIRRLRTPAKGSGLPPGGVLRSRYRQFVVTDLPALQRVTRIQ</sequence>
<dbReference type="OrthoDB" id="4255333at2"/>
<dbReference type="Proteomes" id="UP000271291">
    <property type="component" value="Chromosome"/>
</dbReference>
<dbReference type="SUPFAM" id="SSF51206">
    <property type="entry name" value="cAMP-binding domain-like"/>
    <property type="match status" value="1"/>
</dbReference>
<dbReference type="AlphaFoldDB" id="A0A3S9Z859"/>